<evidence type="ECO:0008006" key="4">
    <source>
        <dbReference type="Google" id="ProtNLM"/>
    </source>
</evidence>
<sequence>MNATSLALLSSATFFLTALLLGVWKYRAMAASPSGQAHPYIDIAHRASLLYAFAASMLAAFTEVSQLSNTLELIAVTLLVAYFAIAIIGYIIHGAKKDTDNQIKNMSAGMGALMWSLIVAEIGGFLIIFYGLITALV</sequence>
<evidence type="ECO:0000313" key="3">
    <source>
        <dbReference type="Proteomes" id="UP001143307"/>
    </source>
</evidence>
<keyword evidence="1" id="KW-1133">Transmembrane helix</keyword>
<keyword evidence="1" id="KW-0812">Transmembrane</keyword>
<protein>
    <recommendedName>
        <fullName evidence="4">DUF350 domain-containing protein</fullName>
    </recommendedName>
</protein>
<reference evidence="2" key="1">
    <citation type="submission" date="2019-02" db="EMBL/GenBank/DDBJ databases">
        <authorList>
            <person name="Li S.-H."/>
        </authorList>
    </citation>
    <scope>NUCLEOTIDE SEQUENCE</scope>
    <source>
        <strain evidence="2">IMCC8485</strain>
    </source>
</reference>
<comment type="caution">
    <text evidence="2">The sequence shown here is derived from an EMBL/GenBank/DDBJ whole genome shotgun (WGS) entry which is preliminary data.</text>
</comment>
<feature type="transmembrane region" description="Helical" evidence="1">
    <location>
        <begin position="40"/>
        <end position="61"/>
    </location>
</feature>
<evidence type="ECO:0000313" key="2">
    <source>
        <dbReference type="EMBL" id="MCX2973105.1"/>
    </source>
</evidence>
<keyword evidence="1" id="KW-0472">Membrane</keyword>
<dbReference type="EMBL" id="SHNP01000002">
    <property type="protein sequence ID" value="MCX2973105.1"/>
    <property type="molecule type" value="Genomic_DNA"/>
</dbReference>
<accession>A0ABT3SSZ9</accession>
<organism evidence="2 3">
    <name type="scientific">Candidatus Seongchinamella marina</name>
    <dbReference type="NCBI Taxonomy" id="2518990"/>
    <lineage>
        <taxon>Bacteria</taxon>
        <taxon>Pseudomonadati</taxon>
        <taxon>Pseudomonadota</taxon>
        <taxon>Gammaproteobacteria</taxon>
        <taxon>Cellvibrionales</taxon>
        <taxon>Halieaceae</taxon>
        <taxon>Seongchinamella</taxon>
    </lineage>
</organism>
<feature type="transmembrane region" description="Helical" evidence="1">
    <location>
        <begin position="73"/>
        <end position="92"/>
    </location>
</feature>
<keyword evidence="3" id="KW-1185">Reference proteome</keyword>
<gene>
    <name evidence="2" type="ORF">EYC87_05825</name>
</gene>
<dbReference type="Proteomes" id="UP001143307">
    <property type="component" value="Unassembled WGS sequence"/>
</dbReference>
<proteinExistence type="predicted"/>
<dbReference type="RefSeq" id="WP_279252062.1">
    <property type="nucleotide sequence ID" value="NZ_SHNP01000002.1"/>
</dbReference>
<feature type="transmembrane region" description="Helical" evidence="1">
    <location>
        <begin position="112"/>
        <end position="133"/>
    </location>
</feature>
<evidence type="ECO:0000256" key="1">
    <source>
        <dbReference type="SAM" id="Phobius"/>
    </source>
</evidence>
<name>A0ABT3SSZ9_9GAMM</name>